<dbReference type="EMBL" id="MFLD01000020">
    <property type="protein sequence ID" value="OGG60096.1"/>
    <property type="molecule type" value="Genomic_DNA"/>
</dbReference>
<name>A0A1F6DFF3_9BACT</name>
<proteinExistence type="predicted"/>
<dbReference type="Proteomes" id="UP000178042">
    <property type="component" value="Unassembled WGS sequence"/>
</dbReference>
<sequence>MNGFLQSLKILILAIVLSIGVSYVYAWTGPAATAPGGNILAPVNVSATSQVKSAGLWVGSLGTDGGASFGGGVKIGNNDTACTPGISGTFRYNAGIMQYCNGSVWRMR</sequence>
<organism evidence="1 2">
    <name type="scientific">Candidatus Kaiserbacteria bacterium RIFCSPHIGHO2_02_FULL_49_16</name>
    <dbReference type="NCBI Taxonomy" id="1798490"/>
    <lineage>
        <taxon>Bacteria</taxon>
        <taxon>Candidatus Kaiseribacteriota</taxon>
    </lineage>
</organism>
<reference evidence="1 2" key="1">
    <citation type="journal article" date="2016" name="Nat. Commun.">
        <title>Thousands of microbial genomes shed light on interconnected biogeochemical processes in an aquifer system.</title>
        <authorList>
            <person name="Anantharaman K."/>
            <person name="Brown C.T."/>
            <person name="Hug L.A."/>
            <person name="Sharon I."/>
            <person name="Castelle C.J."/>
            <person name="Probst A.J."/>
            <person name="Thomas B.C."/>
            <person name="Singh A."/>
            <person name="Wilkins M.J."/>
            <person name="Karaoz U."/>
            <person name="Brodie E.L."/>
            <person name="Williams K.H."/>
            <person name="Hubbard S.S."/>
            <person name="Banfield J.F."/>
        </authorList>
    </citation>
    <scope>NUCLEOTIDE SEQUENCE [LARGE SCALE GENOMIC DNA]</scope>
</reference>
<comment type="caution">
    <text evidence="1">The sequence shown here is derived from an EMBL/GenBank/DDBJ whole genome shotgun (WGS) entry which is preliminary data.</text>
</comment>
<dbReference type="AlphaFoldDB" id="A0A1F6DFF3"/>
<accession>A0A1F6DFF3</accession>
<evidence type="ECO:0000313" key="2">
    <source>
        <dbReference type="Proteomes" id="UP000178042"/>
    </source>
</evidence>
<gene>
    <name evidence="1" type="ORF">A3C86_00895</name>
</gene>
<evidence type="ECO:0000313" key="1">
    <source>
        <dbReference type="EMBL" id="OGG60096.1"/>
    </source>
</evidence>
<protein>
    <submittedName>
        <fullName evidence="1">Uncharacterized protein</fullName>
    </submittedName>
</protein>